<dbReference type="InterPro" id="IPR013783">
    <property type="entry name" value="Ig-like_fold"/>
</dbReference>
<feature type="transmembrane region" description="Helical" evidence="6">
    <location>
        <begin position="1351"/>
        <end position="1369"/>
    </location>
</feature>
<evidence type="ECO:0000256" key="1">
    <source>
        <dbReference type="ARBA" id="ARBA00022512"/>
    </source>
</evidence>
<feature type="domain" description="Gram-positive cocci surface proteins LPxTG" evidence="8">
    <location>
        <begin position="1342"/>
        <end position="1376"/>
    </location>
</feature>
<feature type="compositionally biased region" description="Basic and acidic residues" evidence="5">
    <location>
        <begin position="45"/>
        <end position="57"/>
    </location>
</feature>
<dbReference type="EMBL" id="SVER01000002">
    <property type="protein sequence ID" value="MBE5918416.1"/>
    <property type="molecule type" value="Genomic_DNA"/>
</dbReference>
<keyword evidence="2" id="KW-0964">Secreted</keyword>
<sequence length="1376" mass="154948">MKNNLILKRIMSFGLAMALFISTPANAWADDVNPVPVETVIDDKLQANEADTERETVSEQDLATAAKGESESTATSSDVAENDSEETPTGKVVFTEEVETEDDDKTEETDEIEDTELDEEDTELEEIEDDEEVEIVDDANLVRIVAKKNVLNGAVKVSVKEITQESDEGQYNQMASVLNSENAADTSVVDFVAYDISLINENGEVVEPTGEVKVEFNNPSVDGLNDDSLSTEVYHYLDSSLNRMNEVASSTDSVEMITDHFSTYIIAIKGYRSGNIFDSKYVTVRSEQLDWKYSNSFPGMYSHEGDYANSYFYTNINGTNYRYYYPLELRVYVNGSAEPVETFSHAYFASNDVSINRDNFKINAEDYVVESVNFGVGPTYNKNGMQRQDGFGTYNIGFVNYMHTDEKKPQNDFYKNGVYNIVYPVNPQRNINYIDIYLKDSNLNVYSVQKAALIDYKDCFKAAVTNQNNQIVDAFNFSRNGGINNTAGNVFEGNNFHENATVYQGLANQKYYDKFNLADSIYMTQELFPSPDMLNENYDAAAYNVSVQFVKTDDGYYVMDSGKYGYDLVQDNGDPAIGTVSNHATLKVKNEPENGFWPFALSGYHFGMQIPLDFAISPNGKTVVNGQESDTVFEFSGDDDVFVYIDENLALDLGGIHGRVAGSINFATGMVHVEGDDYLGNGNRMNLRDKDFNFYDKIGMSREAFSKSAHTMHVVYFERGANESNCMIKYNFVPLNNKKVFKKSITIEKEWDDANNAELRPEQLKFNVCGSYSEEGNVKYVDLAGNSHDDKESAMTEVVVSADENWQKTINGLPVFFQNDARKKITWSVEEVVPEDYEQTGYEKWYSETTDITKEDLIPEPASEGGERYSHFDIEVNAVSDDNSVGARTIESIRDLNGNENCVSVLGYYDNYTWRPYEKSVPMYKHNNYEWRADHQAIGKNTVITFYVKYSGRNDYKLVIIDKNSYYPEGAKYYKHSTEFNDQHEPYRNLALYYTKPDNPWRGYVDLSGKNLFTTAMIECPVTVSYGYGNINNDHYGYQDPGIDLVLSPKTIESVSIEATGDEHFKFKNTVKSKVNLTFKKVVEGENVNPDSLYSIKVEKVSTDNGKEKTEIVDYKNGKVYIGNNEILNAKLTSEQKGVILGIGCQNGIYNIWADQTVSITGLPVGVYRISEVGAYGGVEFNQFDVSIQYDDKTIKDVKADIECGNGDKYVEIHNKLKQTYGWKLKKVSATLNTKTLPGAKFTLTGKNLTYYGISGEDGYVGWYTSDSFSDDSLVNEIEDGKYILTEIEAPTGYAISTEKWTVEIKKYKSVSVKNGKNTIAKTDKNNPIIEVTFENEVAYTLPETGGRGTYLYTIGGILLMLVGALLLYKNKINKK</sequence>
<gene>
    <name evidence="9" type="ORF">E7272_01105</name>
</gene>
<evidence type="ECO:0000256" key="7">
    <source>
        <dbReference type="SAM" id="SignalP"/>
    </source>
</evidence>
<keyword evidence="6" id="KW-0472">Membrane</keyword>
<evidence type="ECO:0000313" key="9">
    <source>
        <dbReference type="EMBL" id="MBE5918416.1"/>
    </source>
</evidence>
<dbReference type="InterPro" id="IPR019931">
    <property type="entry name" value="LPXTG_anchor"/>
</dbReference>
<evidence type="ECO:0000256" key="2">
    <source>
        <dbReference type="ARBA" id="ARBA00022525"/>
    </source>
</evidence>
<keyword evidence="6" id="KW-1133">Transmembrane helix</keyword>
<accession>A0A927U521</accession>
<name>A0A927U521_9FIRM</name>
<proteinExistence type="predicted"/>
<evidence type="ECO:0000256" key="4">
    <source>
        <dbReference type="ARBA" id="ARBA00023088"/>
    </source>
</evidence>
<organism evidence="9 10">
    <name type="scientific">Pseudobutyrivibrio ruminis</name>
    <dbReference type="NCBI Taxonomy" id="46206"/>
    <lineage>
        <taxon>Bacteria</taxon>
        <taxon>Bacillati</taxon>
        <taxon>Bacillota</taxon>
        <taxon>Clostridia</taxon>
        <taxon>Lachnospirales</taxon>
        <taxon>Lachnospiraceae</taxon>
        <taxon>Pseudobutyrivibrio</taxon>
    </lineage>
</organism>
<dbReference type="Pfam" id="PF17802">
    <property type="entry name" value="SpaA"/>
    <property type="match status" value="1"/>
</dbReference>
<keyword evidence="4" id="KW-0572">Peptidoglycan-anchor</keyword>
<evidence type="ECO:0000313" key="10">
    <source>
        <dbReference type="Proteomes" id="UP000766246"/>
    </source>
</evidence>
<evidence type="ECO:0000256" key="5">
    <source>
        <dbReference type="SAM" id="MobiDB-lite"/>
    </source>
</evidence>
<evidence type="ECO:0000256" key="3">
    <source>
        <dbReference type="ARBA" id="ARBA00022729"/>
    </source>
</evidence>
<comment type="caution">
    <text evidence="9">The sequence shown here is derived from an EMBL/GenBank/DDBJ whole genome shotgun (WGS) entry which is preliminary data.</text>
</comment>
<dbReference type="Proteomes" id="UP000766246">
    <property type="component" value="Unassembled WGS sequence"/>
</dbReference>
<keyword evidence="3 7" id="KW-0732">Signal</keyword>
<dbReference type="NCBIfam" id="TIGR01167">
    <property type="entry name" value="LPXTG_anchor"/>
    <property type="match status" value="1"/>
</dbReference>
<keyword evidence="1" id="KW-0134">Cell wall</keyword>
<reference evidence="9" key="1">
    <citation type="submission" date="2019-04" db="EMBL/GenBank/DDBJ databases">
        <title>Evolution of Biomass-Degrading Anaerobic Consortia Revealed by Metagenomics.</title>
        <authorList>
            <person name="Peng X."/>
        </authorList>
    </citation>
    <scope>NUCLEOTIDE SEQUENCE</scope>
    <source>
        <strain evidence="9">SIG311</strain>
    </source>
</reference>
<dbReference type="PROSITE" id="PS50847">
    <property type="entry name" value="GRAM_POS_ANCHORING"/>
    <property type="match status" value="1"/>
</dbReference>
<evidence type="ECO:0000259" key="8">
    <source>
        <dbReference type="PROSITE" id="PS50847"/>
    </source>
</evidence>
<feature type="compositionally biased region" description="Acidic residues" evidence="5">
    <location>
        <begin position="96"/>
        <end position="126"/>
    </location>
</feature>
<dbReference type="InterPro" id="IPR041033">
    <property type="entry name" value="SpaA_PFL_dom_1"/>
</dbReference>
<dbReference type="Gene3D" id="2.60.40.1140">
    <property type="entry name" value="Collagen-binding surface protein Cna, B-type domain"/>
    <property type="match status" value="1"/>
</dbReference>
<feature type="signal peptide" evidence="7">
    <location>
        <begin position="1"/>
        <end position="27"/>
    </location>
</feature>
<dbReference type="Pfam" id="PF00746">
    <property type="entry name" value="Gram_pos_anchor"/>
    <property type="match status" value="1"/>
</dbReference>
<evidence type="ECO:0000256" key="6">
    <source>
        <dbReference type="SAM" id="Phobius"/>
    </source>
</evidence>
<protein>
    <submittedName>
        <fullName evidence="9">LPXTG cell wall anchor domain-containing protein</fullName>
    </submittedName>
</protein>
<feature type="chain" id="PRO_5038432041" evidence="7">
    <location>
        <begin position="28"/>
        <end position="1376"/>
    </location>
</feature>
<keyword evidence="6" id="KW-0812">Transmembrane</keyword>
<dbReference type="Gene3D" id="2.60.40.10">
    <property type="entry name" value="Immunoglobulins"/>
    <property type="match status" value="1"/>
</dbReference>
<feature type="region of interest" description="Disordered" evidence="5">
    <location>
        <begin position="45"/>
        <end position="126"/>
    </location>
</feature>